<organism evidence="1 2">
    <name type="scientific">Clostridium gasigenes</name>
    <dbReference type="NCBI Taxonomy" id="94869"/>
    <lineage>
        <taxon>Bacteria</taxon>
        <taxon>Bacillati</taxon>
        <taxon>Bacillota</taxon>
        <taxon>Clostridia</taxon>
        <taxon>Eubacteriales</taxon>
        <taxon>Clostridiaceae</taxon>
        <taxon>Clostridium</taxon>
    </lineage>
</organism>
<comment type="caution">
    <text evidence="1">The sequence shown here is derived from an EMBL/GenBank/DDBJ whole genome shotgun (WGS) entry which is preliminary data.</text>
</comment>
<dbReference type="Proteomes" id="UP000585258">
    <property type="component" value="Unassembled WGS sequence"/>
</dbReference>
<sequence length="51" mass="6147">MTYRNCKKLINADRYEYEDMIIKLDVFLLNNRITTEEYKELAALMDSKKVV</sequence>
<gene>
    <name evidence="1" type="ORF">H7E68_16370</name>
</gene>
<dbReference type="AlphaFoldDB" id="A0A7X0VT09"/>
<proteinExistence type="predicted"/>
<evidence type="ECO:0000313" key="2">
    <source>
        <dbReference type="Proteomes" id="UP000585258"/>
    </source>
</evidence>
<accession>A0A7X0VT09</accession>
<protein>
    <submittedName>
        <fullName evidence="1">Uncharacterized protein</fullName>
    </submittedName>
</protein>
<dbReference type="EMBL" id="JACKWY010000012">
    <property type="protein sequence ID" value="MBB6716280.1"/>
    <property type="molecule type" value="Genomic_DNA"/>
</dbReference>
<evidence type="ECO:0000313" key="1">
    <source>
        <dbReference type="EMBL" id="MBB6716280.1"/>
    </source>
</evidence>
<name>A0A7X0VT09_9CLOT</name>
<reference evidence="1 2" key="1">
    <citation type="submission" date="2020-08" db="EMBL/GenBank/DDBJ databases">
        <title>Clostridia isolated from Swiss meat.</title>
        <authorList>
            <person name="Wambui J."/>
            <person name="Stevens M.J.A."/>
            <person name="Stephan R."/>
        </authorList>
    </citation>
    <scope>NUCLEOTIDE SEQUENCE [LARGE SCALE GENOMIC DNA]</scope>
    <source>
        <strain evidence="1 2">CM001</strain>
    </source>
</reference>
<dbReference type="RefSeq" id="WP_185165339.1">
    <property type="nucleotide sequence ID" value="NZ_JACKWY010000012.1"/>
</dbReference>